<organism evidence="1 2">
    <name type="scientific">Tissierella creatinophila DSM 6911</name>
    <dbReference type="NCBI Taxonomy" id="1123403"/>
    <lineage>
        <taxon>Bacteria</taxon>
        <taxon>Bacillati</taxon>
        <taxon>Bacillota</taxon>
        <taxon>Tissierellia</taxon>
        <taxon>Tissierellales</taxon>
        <taxon>Tissierellaceae</taxon>
        <taxon>Tissierella</taxon>
    </lineage>
</organism>
<name>A0A1U7M5V4_TISCR</name>
<dbReference type="RefSeq" id="WP_158016461.1">
    <property type="nucleotide sequence ID" value="NZ_LTDM01000022.1"/>
</dbReference>
<reference evidence="1 2" key="1">
    <citation type="submission" date="2016-02" db="EMBL/GenBank/DDBJ databases">
        <title>Genome sequence of Tissierella creatinophila DSM 6911.</title>
        <authorList>
            <person name="Poehlein A."/>
            <person name="Daniel R."/>
        </authorList>
    </citation>
    <scope>NUCLEOTIDE SEQUENCE [LARGE SCALE GENOMIC DNA]</scope>
    <source>
        <strain evidence="1 2">DSM 6911</strain>
    </source>
</reference>
<comment type="caution">
    <text evidence="1">The sequence shown here is derived from an EMBL/GenBank/DDBJ whole genome shotgun (WGS) entry which is preliminary data.</text>
</comment>
<dbReference type="EMBL" id="LTDM01000022">
    <property type="protein sequence ID" value="OLS02599.1"/>
    <property type="molecule type" value="Genomic_DNA"/>
</dbReference>
<evidence type="ECO:0000313" key="2">
    <source>
        <dbReference type="Proteomes" id="UP000186112"/>
    </source>
</evidence>
<sequence>MDLGKINKINKIGIKEDIFYDQRNKNQMKAPFESSEYKEDINNDIATISSDGIVDIET</sequence>
<gene>
    <name evidence="1" type="ORF">TICRE_14000</name>
</gene>
<dbReference type="AlphaFoldDB" id="A0A1U7M5V4"/>
<accession>A0A1U7M5V4</accession>
<protein>
    <submittedName>
        <fullName evidence="1">Uncharacterized protein</fullName>
    </submittedName>
</protein>
<proteinExistence type="predicted"/>
<dbReference type="Proteomes" id="UP000186112">
    <property type="component" value="Unassembled WGS sequence"/>
</dbReference>
<keyword evidence="2" id="KW-1185">Reference proteome</keyword>
<evidence type="ECO:0000313" key="1">
    <source>
        <dbReference type="EMBL" id="OLS02599.1"/>
    </source>
</evidence>